<name>A0A8J3JMQ7_9ACTN</name>
<dbReference type="Proteomes" id="UP000601223">
    <property type="component" value="Unassembled WGS sequence"/>
</dbReference>
<feature type="compositionally biased region" description="Acidic residues" evidence="1">
    <location>
        <begin position="40"/>
        <end position="50"/>
    </location>
</feature>
<dbReference type="RefSeq" id="WP_203750238.1">
    <property type="nucleotide sequence ID" value="NZ_BONF01000029.1"/>
</dbReference>
<feature type="compositionally biased region" description="Acidic residues" evidence="1">
    <location>
        <begin position="11"/>
        <end position="25"/>
    </location>
</feature>
<protein>
    <submittedName>
        <fullName evidence="2">Uncharacterized protein</fullName>
    </submittedName>
</protein>
<evidence type="ECO:0000313" key="3">
    <source>
        <dbReference type="Proteomes" id="UP000601223"/>
    </source>
</evidence>
<dbReference type="AlphaFoldDB" id="A0A8J3JMQ7"/>
<keyword evidence="3" id="KW-1185">Reference proteome</keyword>
<organism evidence="2 3">
    <name type="scientific">Catellatospora bangladeshensis</name>
    <dbReference type="NCBI Taxonomy" id="310355"/>
    <lineage>
        <taxon>Bacteria</taxon>
        <taxon>Bacillati</taxon>
        <taxon>Actinomycetota</taxon>
        <taxon>Actinomycetes</taxon>
        <taxon>Micromonosporales</taxon>
        <taxon>Micromonosporaceae</taxon>
        <taxon>Catellatospora</taxon>
    </lineage>
</organism>
<gene>
    <name evidence="2" type="ORF">Cba03nite_47720</name>
</gene>
<sequence length="50" mass="5337">MSTEPKQPEPDVPDSDDEKYVDPDGDQLGGRTPHPADPAEGPDEPEYTGG</sequence>
<feature type="region of interest" description="Disordered" evidence="1">
    <location>
        <begin position="1"/>
        <end position="50"/>
    </location>
</feature>
<accession>A0A8J3JMQ7</accession>
<dbReference type="EMBL" id="BONF01000029">
    <property type="protein sequence ID" value="GIF83423.1"/>
    <property type="molecule type" value="Genomic_DNA"/>
</dbReference>
<evidence type="ECO:0000256" key="1">
    <source>
        <dbReference type="SAM" id="MobiDB-lite"/>
    </source>
</evidence>
<proteinExistence type="predicted"/>
<reference evidence="2 3" key="1">
    <citation type="submission" date="2021-01" db="EMBL/GenBank/DDBJ databases">
        <title>Whole genome shotgun sequence of Catellatospora bangladeshensis NBRC 107357.</title>
        <authorList>
            <person name="Komaki H."/>
            <person name="Tamura T."/>
        </authorList>
    </citation>
    <scope>NUCLEOTIDE SEQUENCE [LARGE SCALE GENOMIC DNA]</scope>
    <source>
        <strain evidence="2 3">NBRC 107357</strain>
    </source>
</reference>
<evidence type="ECO:0000313" key="2">
    <source>
        <dbReference type="EMBL" id="GIF83423.1"/>
    </source>
</evidence>
<comment type="caution">
    <text evidence="2">The sequence shown here is derived from an EMBL/GenBank/DDBJ whole genome shotgun (WGS) entry which is preliminary data.</text>
</comment>